<comment type="similarity">
    <text evidence="8">Belongs to the glutamate 5-kinase family.</text>
</comment>
<dbReference type="AlphaFoldDB" id="A0A1I0DNP9"/>
<dbReference type="HAMAP" id="MF_00456">
    <property type="entry name" value="ProB"/>
    <property type="match status" value="1"/>
</dbReference>
<feature type="compositionally biased region" description="Basic and acidic residues" evidence="9">
    <location>
        <begin position="10"/>
        <end position="34"/>
    </location>
</feature>
<dbReference type="Proteomes" id="UP000199820">
    <property type="component" value="Unassembled WGS sequence"/>
</dbReference>
<evidence type="ECO:0000313" key="11">
    <source>
        <dbReference type="EMBL" id="SET33744.1"/>
    </source>
</evidence>
<dbReference type="PROSITE" id="PS00902">
    <property type="entry name" value="GLUTAMATE_5_KINASE"/>
    <property type="match status" value="1"/>
</dbReference>
<comment type="catalytic activity">
    <reaction evidence="8">
        <text>L-glutamate + ATP = L-glutamyl 5-phosphate + ADP</text>
        <dbReference type="Rhea" id="RHEA:14877"/>
        <dbReference type="ChEBI" id="CHEBI:29985"/>
        <dbReference type="ChEBI" id="CHEBI:30616"/>
        <dbReference type="ChEBI" id="CHEBI:58274"/>
        <dbReference type="ChEBI" id="CHEBI:456216"/>
        <dbReference type="EC" id="2.7.2.11"/>
    </reaction>
</comment>
<comment type="caution">
    <text evidence="8">Lacks conserved residue(s) required for the propagation of feature annotation.</text>
</comment>
<feature type="binding site" evidence="8">
    <location>
        <position position="189"/>
    </location>
    <ligand>
        <name>substrate</name>
    </ligand>
</feature>
<accession>A0A1I0DNP9</accession>
<keyword evidence="12" id="KW-1185">Reference proteome</keyword>
<feature type="domain" description="Aspartate/glutamate/uridylate kinase" evidence="10">
    <location>
        <begin position="40"/>
        <end position="274"/>
    </location>
</feature>
<dbReference type="NCBIfam" id="TIGR01027">
    <property type="entry name" value="proB"/>
    <property type="match status" value="1"/>
</dbReference>
<keyword evidence="3 8" id="KW-0641">Proline biosynthesis</keyword>
<feature type="binding site" evidence="8">
    <location>
        <begin position="209"/>
        <end position="210"/>
    </location>
    <ligand>
        <name>ATP</name>
        <dbReference type="ChEBI" id="CHEBI:30616"/>
    </ligand>
</feature>
<name>A0A1I0DNP9_9FIRM</name>
<dbReference type="GO" id="GO:0055129">
    <property type="term" value="P:L-proline biosynthetic process"/>
    <property type="evidence" value="ECO:0007669"/>
    <property type="project" value="UniProtKB-UniRule"/>
</dbReference>
<dbReference type="InterPro" id="IPR011529">
    <property type="entry name" value="Glu_5kinase"/>
</dbReference>
<keyword evidence="6 8" id="KW-0418">Kinase</keyword>
<dbReference type="eggNOG" id="COG0263">
    <property type="taxonomic scope" value="Bacteria"/>
</dbReference>
<dbReference type="STRING" id="1526.SAMN02910262_01680"/>
<dbReference type="GO" id="GO:0005524">
    <property type="term" value="F:ATP binding"/>
    <property type="evidence" value="ECO:0007669"/>
    <property type="project" value="UniProtKB-KW"/>
</dbReference>
<dbReference type="PIRSF" id="PIRSF000729">
    <property type="entry name" value="GK"/>
    <property type="match status" value="1"/>
</dbReference>
<feature type="binding site" evidence="8">
    <location>
        <position position="86"/>
    </location>
    <ligand>
        <name>substrate</name>
    </ligand>
</feature>
<dbReference type="GO" id="GO:0005829">
    <property type="term" value="C:cytosol"/>
    <property type="evidence" value="ECO:0007669"/>
    <property type="project" value="TreeGrafter"/>
</dbReference>
<comment type="subcellular location">
    <subcellularLocation>
        <location evidence="8">Cytoplasm</location>
    </subcellularLocation>
</comment>
<dbReference type="GO" id="GO:0004349">
    <property type="term" value="F:glutamate 5-kinase activity"/>
    <property type="evidence" value="ECO:0007669"/>
    <property type="project" value="UniProtKB-UniRule"/>
</dbReference>
<keyword evidence="7 8" id="KW-0067">ATP-binding</keyword>
<feature type="binding site" evidence="8">
    <location>
        <position position="173"/>
    </location>
    <ligand>
        <name>substrate</name>
    </ligand>
</feature>
<keyword evidence="4 8" id="KW-0808">Transferase</keyword>
<dbReference type="FunFam" id="3.40.1160.10:FF:000018">
    <property type="entry name" value="Glutamate 5-kinase"/>
    <property type="match status" value="1"/>
</dbReference>
<dbReference type="PANTHER" id="PTHR43654">
    <property type="entry name" value="GLUTAMATE 5-KINASE"/>
    <property type="match status" value="1"/>
</dbReference>
<protein>
    <recommendedName>
        <fullName evidence="8">Glutamate 5-kinase</fullName>
        <ecNumber evidence="8">2.7.2.11</ecNumber>
    </recommendedName>
    <alternativeName>
        <fullName evidence="8">Gamma-glutamyl kinase</fullName>
        <shortName evidence="8">GK</shortName>
    </alternativeName>
</protein>
<dbReference type="InterPro" id="IPR019797">
    <property type="entry name" value="Glutamate_5-kinase_CS"/>
</dbReference>
<dbReference type="InterPro" id="IPR005715">
    <property type="entry name" value="Glu_5kinase/COase_Synthase"/>
</dbReference>
<evidence type="ECO:0000259" key="10">
    <source>
        <dbReference type="Pfam" id="PF00696"/>
    </source>
</evidence>
<evidence type="ECO:0000256" key="8">
    <source>
        <dbReference type="HAMAP-Rule" id="MF_00456"/>
    </source>
</evidence>
<reference evidence="11 12" key="1">
    <citation type="submission" date="2016-10" db="EMBL/GenBank/DDBJ databases">
        <authorList>
            <person name="de Groot N.N."/>
        </authorList>
    </citation>
    <scope>NUCLEOTIDE SEQUENCE [LARGE SCALE GENOMIC DNA]</scope>
    <source>
        <strain evidence="11 12">KH1P1</strain>
    </source>
</reference>
<dbReference type="InterPro" id="IPR001057">
    <property type="entry name" value="Glu/AcGlu_kinase"/>
</dbReference>
<sequence length="317" mass="34507">MQIHGAVSEKGIHMEERQTSLPDRRSRASMEKRQSLKDKKRIVIKVGSNSLVHPETGELNLSKIDHLIRVLADLKGEGRDVVLVSSGAVACGRQALKIGRKPGSMTEKQAFAAVGQAKLMSTYQRFFAEYSQTTAQVLLTKNVIINQTSRDNTKNTFDELLKLGVIPVVNENDTISTQELAQLETFGDNDQLASIVGAVIGADLVILLSDIEGMYTDDPRHNRDAVFIEYVPTITEEILGMGKGAGSDVGTGGMSAKIAAARIATDSDADMVIAKFDSADIIFDILKGKNVGTLFAAHKNENFDLAEFIRRAKDAEE</sequence>
<dbReference type="InterPro" id="IPR001048">
    <property type="entry name" value="Asp/Glu/Uridylate_kinase"/>
</dbReference>
<dbReference type="UniPathway" id="UPA00098">
    <property type="reaction ID" value="UER00359"/>
</dbReference>
<feature type="region of interest" description="Disordered" evidence="9">
    <location>
        <begin position="1"/>
        <end position="34"/>
    </location>
</feature>
<dbReference type="Pfam" id="PF00696">
    <property type="entry name" value="AA_kinase"/>
    <property type="match status" value="1"/>
</dbReference>
<evidence type="ECO:0000256" key="5">
    <source>
        <dbReference type="ARBA" id="ARBA00022741"/>
    </source>
</evidence>
<evidence type="ECO:0000256" key="2">
    <source>
        <dbReference type="ARBA" id="ARBA00022605"/>
    </source>
</evidence>
<dbReference type="InterPro" id="IPR041739">
    <property type="entry name" value="G5K_ProB"/>
</dbReference>
<evidence type="ECO:0000256" key="6">
    <source>
        <dbReference type="ARBA" id="ARBA00022777"/>
    </source>
</evidence>
<organism evidence="11 12">
    <name type="scientific">[Clostridium] aminophilum</name>
    <dbReference type="NCBI Taxonomy" id="1526"/>
    <lineage>
        <taxon>Bacteria</taxon>
        <taxon>Bacillati</taxon>
        <taxon>Bacillota</taxon>
        <taxon>Clostridia</taxon>
        <taxon>Lachnospirales</taxon>
        <taxon>Lachnospiraceae</taxon>
    </lineage>
</organism>
<keyword evidence="1 8" id="KW-0963">Cytoplasm</keyword>
<evidence type="ECO:0000256" key="9">
    <source>
        <dbReference type="SAM" id="MobiDB-lite"/>
    </source>
</evidence>
<keyword evidence="2 8" id="KW-0028">Amino-acid biosynthesis</keyword>
<evidence type="ECO:0000313" key="12">
    <source>
        <dbReference type="Proteomes" id="UP000199820"/>
    </source>
</evidence>
<dbReference type="SUPFAM" id="SSF53633">
    <property type="entry name" value="Carbamate kinase-like"/>
    <property type="match status" value="1"/>
</dbReference>
<evidence type="ECO:0000256" key="4">
    <source>
        <dbReference type="ARBA" id="ARBA00022679"/>
    </source>
</evidence>
<feature type="binding site" evidence="8">
    <location>
        <position position="45"/>
    </location>
    <ligand>
        <name>ATP</name>
        <dbReference type="ChEBI" id="CHEBI:30616"/>
    </ligand>
</feature>
<evidence type="ECO:0000256" key="3">
    <source>
        <dbReference type="ARBA" id="ARBA00022650"/>
    </source>
</evidence>
<gene>
    <name evidence="8" type="primary">proB</name>
    <name evidence="11" type="ORF">SAMN04487771_101332</name>
</gene>
<dbReference type="PRINTS" id="PR00474">
    <property type="entry name" value="GLU5KINASE"/>
</dbReference>
<comment type="pathway">
    <text evidence="8">Amino-acid biosynthesis; L-proline biosynthesis; L-glutamate 5-semialdehyde from L-glutamate: step 1/2.</text>
</comment>
<dbReference type="EC" id="2.7.2.11" evidence="8"/>
<dbReference type="Gene3D" id="3.40.1160.10">
    <property type="entry name" value="Acetylglutamate kinase-like"/>
    <property type="match status" value="1"/>
</dbReference>
<dbReference type="CDD" id="cd04242">
    <property type="entry name" value="AAK_G5K_ProB"/>
    <property type="match status" value="1"/>
</dbReference>
<evidence type="ECO:0000256" key="7">
    <source>
        <dbReference type="ARBA" id="ARBA00022840"/>
    </source>
</evidence>
<comment type="function">
    <text evidence="8">Catalyzes the transfer of a phosphate group to glutamate to form L-glutamate 5-phosphate.</text>
</comment>
<proteinExistence type="inferred from homology"/>
<dbReference type="PANTHER" id="PTHR43654:SF1">
    <property type="entry name" value="ISOPENTENYL PHOSPHATE KINASE"/>
    <property type="match status" value="1"/>
</dbReference>
<keyword evidence="5 8" id="KW-0547">Nucleotide-binding</keyword>
<dbReference type="InterPro" id="IPR036393">
    <property type="entry name" value="AceGlu_kinase-like_sf"/>
</dbReference>
<evidence type="ECO:0000256" key="1">
    <source>
        <dbReference type="ARBA" id="ARBA00022490"/>
    </source>
</evidence>
<dbReference type="EMBL" id="FOIL01000013">
    <property type="protein sequence ID" value="SET33744.1"/>
    <property type="molecule type" value="Genomic_DNA"/>
</dbReference>